<dbReference type="CDD" id="cd00207">
    <property type="entry name" value="fer2"/>
    <property type="match status" value="1"/>
</dbReference>
<dbReference type="InterPro" id="IPR001041">
    <property type="entry name" value="2Fe-2S_ferredoxin-type"/>
</dbReference>
<dbReference type="Gene3D" id="2.40.30.10">
    <property type="entry name" value="Translation factors"/>
    <property type="match status" value="1"/>
</dbReference>
<dbReference type="InterPro" id="IPR017927">
    <property type="entry name" value="FAD-bd_FR_type"/>
</dbReference>
<dbReference type="PROSITE" id="PS51384">
    <property type="entry name" value="FAD_FR"/>
    <property type="match status" value="1"/>
</dbReference>
<dbReference type="PANTHER" id="PTHR47354">
    <property type="entry name" value="NADH OXIDOREDUCTASE HCR"/>
    <property type="match status" value="1"/>
</dbReference>
<accession>A0A7H0SQE7</accession>
<proteinExistence type="predicted"/>
<evidence type="ECO:0000313" key="4">
    <source>
        <dbReference type="EMBL" id="QNQ90772.1"/>
    </source>
</evidence>
<dbReference type="GO" id="GO:0051537">
    <property type="term" value="F:2 iron, 2 sulfur cluster binding"/>
    <property type="evidence" value="ECO:0007669"/>
    <property type="project" value="UniProtKB-KW"/>
</dbReference>
<sequence length="328" mass="36765">MVANRNEKWIQAEIVDTSLIAEDIKRIRLQVSHVISAPAGSHIKVATGSNNTADIRSYSIAETNKKGTELDIAVLKTRNSRGGSLFMHSLEPGQTMKITEPLQDFPLRIGAPKYLLVAGGIGITPIVNMANVLRNLEANYEIHYCARSPKAMAFYEDLKEGHGERVKFYFDSYDQYIDLNNLTSDLATGTELYMCGPIRLMEAIKRSWLENGNDPTNLRYETFGNSGWFEAQQFYAHIPRLNKSISVGENETLLDALQREGIDMVYDCQRGECGLCQVDILEVDGEIDHRDVFLSESQKKINKKMCSCVSRAVKSDSISKARIVLDVS</sequence>
<evidence type="ECO:0000256" key="1">
    <source>
        <dbReference type="ARBA" id="ARBA00001974"/>
    </source>
</evidence>
<evidence type="ECO:0000313" key="5">
    <source>
        <dbReference type="Proteomes" id="UP000516320"/>
    </source>
</evidence>
<dbReference type="Pfam" id="PF00970">
    <property type="entry name" value="FAD_binding_6"/>
    <property type="match status" value="1"/>
</dbReference>
<dbReference type="SUPFAM" id="SSF54292">
    <property type="entry name" value="2Fe-2S ferredoxin-like"/>
    <property type="match status" value="1"/>
</dbReference>
<dbReference type="InterPro" id="IPR017938">
    <property type="entry name" value="Riboflavin_synthase-like_b-brl"/>
</dbReference>
<dbReference type="PRINTS" id="PR00409">
    <property type="entry name" value="PHDIOXRDTASE"/>
</dbReference>
<gene>
    <name evidence="4" type="ORF">GP475_09045</name>
</gene>
<dbReference type="InterPro" id="IPR050415">
    <property type="entry name" value="MRET"/>
</dbReference>
<keyword evidence="2" id="KW-0408">Iron</keyword>
<dbReference type="InterPro" id="IPR006058">
    <property type="entry name" value="2Fe2S_fd_BS"/>
</dbReference>
<dbReference type="GO" id="GO:0016491">
    <property type="term" value="F:oxidoreductase activity"/>
    <property type="evidence" value="ECO:0007669"/>
    <property type="project" value="InterPro"/>
</dbReference>
<dbReference type="Proteomes" id="UP000516320">
    <property type="component" value="Chromosome"/>
</dbReference>
<evidence type="ECO:0000256" key="2">
    <source>
        <dbReference type="ARBA" id="ARBA00022714"/>
    </source>
</evidence>
<dbReference type="Pfam" id="PF00111">
    <property type="entry name" value="Fer2"/>
    <property type="match status" value="1"/>
</dbReference>
<dbReference type="Gene3D" id="3.10.20.30">
    <property type="match status" value="1"/>
</dbReference>
<dbReference type="EMBL" id="CP046884">
    <property type="protein sequence ID" value="QNQ90772.1"/>
    <property type="molecule type" value="Genomic_DNA"/>
</dbReference>
<keyword evidence="3" id="KW-0411">Iron-sulfur</keyword>
<protein>
    <submittedName>
        <fullName evidence="4">2Fe-2S iron-sulfur cluster binding domain-containing protein</fullName>
    </submittedName>
</protein>
<dbReference type="InterPro" id="IPR039261">
    <property type="entry name" value="FNR_nucleotide-bd"/>
</dbReference>
<dbReference type="KEGG" id="cpoy:GP475_09045"/>
<keyword evidence="5" id="KW-1185">Reference proteome</keyword>
<dbReference type="InterPro" id="IPR012675">
    <property type="entry name" value="Beta-grasp_dom_sf"/>
</dbReference>
<dbReference type="CDD" id="cd06185">
    <property type="entry name" value="PDR_like"/>
    <property type="match status" value="1"/>
</dbReference>
<dbReference type="AlphaFoldDB" id="A0A7H0SQE7"/>
<keyword evidence="2" id="KW-0001">2Fe-2S</keyword>
<evidence type="ECO:0000256" key="3">
    <source>
        <dbReference type="ARBA" id="ARBA00023014"/>
    </source>
</evidence>
<keyword evidence="2" id="KW-0479">Metal-binding</keyword>
<dbReference type="PROSITE" id="PS51085">
    <property type="entry name" value="2FE2S_FER_2"/>
    <property type="match status" value="1"/>
</dbReference>
<dbReference type="RefSeq" id="WP_187974085.1">
    <property type="nucleotide sequence ID" value="NZ_CP046884.1"/>
</dbReference>
<dbReference type="Gene3D" id="3.40.50.80">
    <property type="entry name" value="Nucleotide-binding domain of ferredoxin-NADP reductase (FNR) module"/>
    <property type="match status" value="1"/>
</dbReference>
<dbReference type="InterPro" id="IPR036010">
    <property type="entry name" value="2Fe-2S_ferredoxin-like_sf"/>
</dbReference>
<organism evidence="4 5">
    <name type="scientific">Corynebacterium poyangense</name>
    <dbReference type="NCBI Taxonomy" id="2684405"/>
    <lineage>
        <taxon>Bacteria</taxon>
        <taxon>Bacillati</taxon>
        <taxon>Actinomycetota</taxon>
        <taxon>Actinomycetes</taxon>
        <taxon>Mycobacteriales</taxon>
        <taxon>Corynebacteriaceae</taxon>
        <taxon>Corynebacterium</taxon>
    </lineage>
</organism>
<reference evidence="4 5" key="1">
    <citation type="submission" date="2019-12" db="EMBL/GenBank/DDBJ databases">
        <title>Corynebacterium sp. nov., isolated from feces of the Anser Albifrons in China.</title>
        <authorList>
            <person name="Liu Q."/>
        </authorList>
    </citation>
    <scope>NUCLEOTIDE SEQUENCE [LARGE SCALE GENOMIC DNA]</scope>
    <source>
        <strain evidence="4 5">4H37-19</strain>
    </source>
</reference>
<dbReference type="SUPFAM" id="SSF63380">
    <property type="entry name" value="Riboflavin synthase domain-like"/>
    <property type="match status" value="1"/>
</dbReference>
<dbReference type="PANTHER" id="PTHR47354:SF2">
    <property type="entry name" value="BLR2392 PROTEIN"/>
    <property type="match status" value="1"/>
</dbReference>
<comment type="cofactor">
    <cofactor evidence="1">
        <name>FAD</name>
        <dbReference type="ChEBI" id="CHEBI:57692"/>
    </cofactor>
</comment>
<dbReference type="SUPFAM" id="SSF52343">
    <property type="entry name" value="Ferredoxin reductase-like, C-terminal NADP-linked domain"/>
    <property type="match status" value="1"/>
</dbReference>
<name>A0A7H0SQE7_9CORY</name>
<dbReference type="PROSITE" id="PS00197">
    <property type="entry name" value="2FE2S_FER_1"/>
    <property type="match status" value="1"/>
</dbReference>
<dbReference type="InterPro" id="IPR008333">
    <property type="entry name" value="Cbr1-like_FAD-bd_dom"/>
</dbReference>